<evidence type="ECO:0000313" key="13">
    <source>
        <dbReference type="EMBL" id="KRZ12566.1"/>
    </source>
</evidence>
<evidence type="ECO:0000313" key="14">
    <source>
        <dbReference type="Proteomes" id="UP000055024"/>
    </source>
</evidence>
<comment type="similarity">
    <text evidence="4">Belongs to the RING-box family.</text>
</comment>
<dbReference type="InterPro" id="IPR001841">
    <property type="entry name" value="Znf_RING"/>
</dbReference>
<evidence type="ECO:0000256" key="5">
    <source>
        <dbReference type="ARBA" id="ARBA00022490"/>
    </source>
</evidence>
<name>A0A0V1HPT1_9BILA</name>
<comment type="subcellular location">
    <subcellularLocation>
        <location evidence="2">Cytoplasm</location>
    </subcellularLocation>
    <subcellularLocation>
        <location evidence="1">Nucleus</location>
    </subcellularLocation>
</comment>
<dbReference type="GO" id="GO:0005634">
    <property type="term" value="C:nucleus"/>
    <property type="evidence" value="ECO:0007669"/>
    <property type="project" value="UniProtKB-SubCell"/>
</dbReference>
<evidence type="ECO:0000256" key="3">
    <source>
        <dbReference type="ARBA" id="ARBA00004906"/>
    </source>
</evidence>
<dbReference type="SMART" id="SM00184">
    <property type="entry name" value="RING"/>
    <property type="match status" value="2"/>
</dbReference>
<keyword evidence="9" id="KW-0862">Zinc</keyword>
<keyword evidence="14" id="KW-1185">Reference proteome</keyword>
<dbReference type="InterPro" id="IPR024766">
    <property type="entry name" value="Znf_RING_H2"/>
</dbReference>
<evidence type="ECO:0000256" key="4">
    <source>
        <dbReference type="ARBA" id="ARBA00009273"/>
    </source>
</evidence>
<protein>
    <submittedName>
        <fullName evidence="13">RING-box protein 1</fullName>
    </submittedName>
</protein>
<dbReference type="Pfam" id="PF12678">
    <property type="entry name" value="zf-rbx1"/>
    <property type="match status" value="2"/>
</dbReference>
<evidence type="ECO:0000256" key="10">
    <source>
        <dbReference type="ARBA" id="ARBA00023242"/>
    </source>
</evidence>
<evidence type="ECO:0000256" key="1">
    <source>
        <dbReference type="ARBA" id="ARBA00004123"/>
    </source>
</evidence>
<comment type="pathway">
    <text evidence="3">Protein modification; protein ubiquitination.</text>
</comment>
<dbReference type="GO" id="GO:0008270">
    <property type="term" value="F:zinc ion binding"/>
    <property type="evidence" value="ECO:0007669"/>
    <property type="project" value="UniProtKB-KW"/>
</dbReference>
<dbReference type="EMBL" id="JYDP01000039">
    <property type="protein sequence ID" value="KRZ12566.1"/>
    <property type="molecule type" value="Genomic_DNA"/>
</dbReference>
<accession>A0A0V1HPT1</accession>
<sequence length="193" mass="22714">MKAVKRKDKKKKHVDMPKRIEIMKLTTATLWSWDILVDSCAVCRNSLMECCTECQAAQRLNGNVDCVIAWGVCNHAFHLHCIARWLERRCVCPLDNLMWEYQRYVLNMRIIWNAVAMWSWDISVENCAVCRNHIMELCIECQAAQQSVNTAECTVAWGVCNHAFHFHCISRWLKTRQVCPLDNREWEFQKYGN</sequence>
<dbReference type="PROSITE" id="PS50089">
    <property type="entry name" value="ZF_RING_2"/>
    <property type="match status" value="2"/>
</dbReference>
<dbReference type="GO" id="GO:0031463">
    <property type="term" value="C:Cul3-RING ubiquitin ligase complex"/>
    <property type="evidence" value="ECO:0007669"/>
    <property type="project" value="UniProtKB-ARBA"/>
</dbReference>
<feature type="domain" description="RING-type" evidence="12">
    <location>
        <begin position="40"/>
        <end position="96"/>
    </location>
</feature>
<keyword evidence="10" id="KW-0539">Nucleus</keyword>
<dbReference type="InterPro" id="IPR013083">
    <property type="entry name" value="Znf_RING/FYVE/PHD"/>
</dbReference>
<feature type="domain" description="RING-type" evidence="12">
    <location>
        <begin position="138"/>
        <end position="183"/>
    </location>
</feature>
<evidence type="ECO:0000256" key="7">
    <source>
        <dbReference type="ARBA" id="ARBA00022771"/>
    </source>
</evidence>
<keyword evidence="6" id="KW-0479">Metal-binding</keyword>
<keyword evidence="7 11" id="KW-0863">Zinc-finger</keyword>
<evidence type="ECO:0000256" key="11">
    <source>
        <dbReference type="PROSITE-ProRule" id="PRU00175"/>
    </source>
</evidence>
<dbReference type="OrthoDB" id="8962942at2759"/>
<evidence type="ECO:0000259" key="12">
    <source>
        <dbReference type="PROSITE" id="PS50089"/>
    </source>
</evidence>
<dbReference type="SUPFAM" id="SSF57850">
    <property type="entry name" value="RING/U-box"/>
    <property type="match status" value="2"/>
</dbReference>
<dbReference type="FunFam" id="3.30.40.10:FF:000273">
    <property type="entry name" value="E3 ubiquitin-protein ligase RBX1"/>
    <property type="match status" value="2"/>
</dbReference>
<dbReference type="InterPro" id="IPR051031">
    <property type="entry name" value="RING-box_E3_Ubiquitin_Ligase"/>
</dbReference>
<dbReference type="CDD" id="cd16485">
    <property type="entry name" value="mRING-H2-C3H2C2D_RBX1"/>
    <property type="match status" value="1"/>
</dbReference>
<keyword evidence="5" id="KW-0963">Cytoplasm</keyword>
<gene>
    <name evidence="13" type="primary">Roc1a</name>
    <name evidence="13" type="ORF">T11_18420</name>
</gene>
<dbReference type="Gene3D" id="3.30.40.10">
    <property type="entry name" value="Zinc/RING finger domain, C3HC4 (zinc finger)"/>
    <property type="match status" value="2"/>
</dbReference>
<evidence type="ECO:0000256" key="9">
    <source>
        <dbReference type="ARBA" id="ARBA00022833"/>
    </source>
</evidence>
<keyword evidence="8" id="KW-0833">Ubl conjugation pathway</keyword>
<dbReference type="Proteomes" id="UP000055024">
    <property type="component" value="Unassembled WGS sequence"/>
</dbReference>
<reference evidence="13 14" key="1">
    <citation type="submission" date="2015-01" db="EMBL/GenBank/DDBJ databases">
        <title>Evolution of Trichinella species and genotypes.</title>
        <authorList>
            <person name="Korhonen P.K."/>
            <person name="Edoardo P."/>
            <person name="Giuseppe L.R."/>
            <person name="Gasser R.B."/>
        </authorList>
    </citation>
    <scope>NUCLEOTIDE SEQUENCE [LARGE SCALE GENOMIC DNA]</scope>
    <source>
        <strain evidence="13">ISS1029</strain>
    </source>
</reference>
<evidence type="ECO:0000256" key="6">
    <source>
        <dbReference type="ARBA" id="ARBA00022723"/>
    </source>
</evidence>
<evidence type="ECO:0000256" key="2">
    <source>
        <dbReference type="ARBA" id="ARBA00004496"/>
    </source>
</evidence>
<proteinExistence type="inferred from homology"/>
<comment type="caution">
    <text evidence="13">The sequence shown here is derived from an EMBL/GenBank/DDBJ whole genome shotgun (WGS) entry which is preliminary data.</text>
</comment>
<dbReference type="PANTHER" id="PTHR11210">
    <property type="entry name" value="RING BOX"/>
    <property type="match status" value="1"/>
</dbReference>
<evidence type="ECO:0000256" key="8">
    <source>
        <dbReference type="ARBA" id="ARBA00022786"/>
    </source>
</evidence>
<dbReference type="AlphaFoldDB" id="A0A0V1HPT1"/>
<organism evidence="13 14">
    <name type="scientific">Trichinella zimbabwensis</name>
    <dbReference type="NCBI Taxonomy" id="268475"/>
    <lineage>
        <taxon>Eukaryota</taxon>
        <taxon>Metazoa</taxon>
        <taxon>Ecdysozoa</taxon>
        <taxon>Nematoda</taxon>
        <taxon>Enoplea</taxon>
        <taxon>Dorylaimia</taxon>
        <taxon>Trichinellida</taxon>
        <taxon>Trichinellidae</taxon>
        <taxon>Trichinella</taxon>
    </lineage>
</organism>
<dbReference type="GO" id="GO:0005737">
    <property type="term" value="C:cytoplasm"/>
    <property type="evidence" value="ECO:0007669"/>
    <property type="project" value="UniProtKB-SubCell"/>
</dbReference>